<dbReference type="Pfam" id="PF25058">
    <property type="entry name" value="ARM_TT21"/>
    <property type="match status" value="1"/>
</dbReference>
<comment type="caution">
    <text evidence="4">The sequence shown here is derived from an EMBL/GenBank/DDBJ whole genome shotgun (WGS) entry which is preliminary data.</text>
</comment>
<dbReference type="InterPro" id="IPR011990">
    <property type="entry name" value="TPR-like_helical_dom_sf"/>
</dbReference>
<evidence type="ECO:0000256" key="3">
    <source>
        <dbReference type="PROSITE-ProRule" id="PRU00339"/>
    </source>
</evidence>
<dbReference type="InterPro" id="IPR019734">
    <property type="entry name" value="TPR_rpt"/>
</dbReference>
<dbReference type="Proteomes" id="UP000678228">
    <property type="component" value="Unassembled WGS sequence"/>
</dbReference>
<dbReference type="EMBL" id="JAGKSQ010000002">
    <property type="protein sequence ID" value="MBP3950603.1"/>
    <property type="molecule type" value="Genomic_DNA"/>
</dbReference>
<dbReference type="PANTHER" id="PTHR45586">
    <property type="entry name" value="TPR REPEAT-CONTAINING PROTEIN PA4667"/>
    <property type="match status" value="1"/>
</dbReference>
<keyword evidence="5" id="KW-1185">Reference proteome</keyword>
<organism evidence="4 5">
    <name type="scientific">Halalkalibacter suaedae</name>
    <dbReference type="NCBI Taxonomy" id="2822140"/>
    <lineage>
        <taxon>Bacteria</taxon>
        <taxon>Bacillati</taxon>
        <taxon>Bacillota</taxon>
        <taxon>Bacilli</taxon>
        <taxon>Bacillales</taxon>
        <taxon>Bacillaceae</taxon>
        <taxon>Halalkalibacter</taxon>
    </lineage>
</organism>
<dbReference type="InterPro" id="IPR051012">
    <property type="entry name" value="CellSynth/LPSAsmb/PSIAsmb"/>
</dbReference>
<dbReference type="SMART" id="SM00028">
    <property type="entry name" value="TPR"/>
    <property type="match status" value="5"/>
</dbReference>
<proteinExistence type="predicted"/>
<dbReference type="AlphaFoldDB" id="A0A940WRS1"/>
<dbReference type="Gene3D" id="1.25.40.10">
    <property type="entry name" value="Tetratricopeptide repeat domain"/>
    <property type="match status" value="3"/>
</dbReference>
<dbReference type="Pfam" id="PF13432">
    <property type="entry name" value="TPR_16"/>
    <property type="match status" value="2"/>
</dbReference>
<evidence type="ECO:0000313" key="5">
    <source>
        <dbReference type="Proteomes" id="UP000678228"/>
    </source>
</evidence>
<evidence type="ECO:0000313" key="4">
    <source>
        <dbReference type="EMBL" id="MBP3950603.1"/>
    </source>
</evidence>
<keyword evidence="1" id="KW-0677">Repeat</keyword>
<dbReference type="PROSITE" id="PS50005">
    <property type="entry name" value="TPR"/>
    <property type="match status" value="1"/>
</dbReference>
<gene>
    <name evidence="4" type="ORF">J7W16_05605</name>
</gene>
<evidence type="ECO:0000256" key="1">
    <source>
        <dbReference type="ARBA" id="ARBA00022737"/>
    </source>
</evidence>
<dbReference type="SUPFAM" id="SSF48452">
    <property type="entry name" value="TPR-like"/>
    <property type="match status" value="2"/>
</dbReference>
<accession>A0A940WRS1</accession>
<dbReference type="PANTHER" id="PTHR45586:SF1">
    <property type="entry name" value="LIPOPOLYSACCHARIDE ASSEMBLY PROTEIN B"/>
    <property type="match status" value="1"/>
</dbReference>
<evidence type="ECO:0000256" key="2">
    <source>
        <dbReference type="ARBA" id="ARBA00022803"/>
    </source>
</evidence>
<keyword evidence="2 3" id="KW-0802">TPR repeat</keyword>
<sequence length="418" mass="47892">MKEIEKAIAAIELGDVDKGLGDLKQLLKRADHQSKYDIAQVFHELGHVEQAKEIIDELMMMYPDEGSLNALAAELLIDMDQEDEAIELLQDIKEDDEAFLQAQLLLADLYQMQSLDEVAEQKLLLAFKKAPDEMIISYGLGEFYLERGDYVKSIPYLKKAVHSGEEIKDVHLELRLAEAYSASGQFEDALIYYQRGLKNHLEPHALFGYGFTAYQVEDMVLAIEQFEALKALDPDFSTVYPYLAKAYEAEGRIDDALETLKAGMSVDEFNESLYIHAAKLSFKKNTAIDGEAFLRQAIAMNPSNVEAVHTLAAFLKHEEMFEELLDLMKHMKEYGEEDVLYTWYEATALKEQDLYDEAYTLYKEIAGQLIEDVDFLEEYGYFLLEYGQRERAKQIFSELLKLQPERGDIQELIVDLSN</sequence>
<reference evidence="4" key="1">
    <citation type="submission" date="2021-03" db="EMBL/GenBank/DDBJ databases">
        <title>Bacillus suaedae sp. nov., isolated from Suaeda aralocaspica.</title>
        <authorList>
            <person name="Lei R.F.R."/>
        </authorList>
    </citation>
    <scope>NUCLEOTIDE SEQUENCE</scope>
    <source>
        <strain evidence="4">YZJH907-2</strain>
    </source>
</reference>
<feature type="repeat" description="TPR" evidence="3">
    <location>
        <begin position="373"/>
        <end position="406"/>
    </location>
</feature>
<name>A0A940WRS1_9BACI</name>
<protein>
    <submittedName>
        <fullName evidence="4">Tetratricopeptide repeat protein</fullName>
    </submittedName>
</protein>